<dbReference type="EMBL" id="JACHMP010000001">
    <property type="protein sequence ID" value="MBB5822260.1"/>
    <property type="molecule type" value="Genomic_DNA"/>
</dbReference>
<keyword evidence="2" id="KW-0732">Signal</keyword>
<feature type="chain" id="PRO_5031199950" evidence="2">
    <location>
        <begin position="30"/>
        <end position="96"/>
    </location>
</feature>
<comment type="caution">
    <text evidence="3">The sequence shown here is derived from an EMBL/GenBank/DDBJ whole genome shotgun (WGS) entry which is preliminary data.</text>
</comment>
<dbReference type="RefSeq" id="WP_184544545.1">
    <property type="nucleotide sequence ID" value="NZ_JACHMP010000001.1"/>
</dbReference>
<sequence length="96" mass="9763">MPTIRNALAAGTMMASALVIPMTMPGAFAADSAAVTASASPVLTSAEKPCRQHKNPERCRARRGAGHGLDRDTGGGIDDSLEEDREGRGGGGGVNN</sequence>
<feature type="signal peptide" evidence="2">
    <location>
        <begin position="1"/>
        <end position="29"/>
    </location>
</feature>
<protein>
    <submittedName>
        <fullName evidence="3">Uncharacterized protein</fullName>
    </submittedName>
</protein>
<evidence type="ECO:0000313" key="3">
    <source>
        <dbReference type="EMBL" id="MBB5822260.1"/>
    </source>
</evidence>
<dbReference type="AlphaFoldDB" id="A0A7W9IKU8"/>
<proteinExistence type="predicted"/>
<gene>
    <name evidence="3" type="ORF">F4562_005322</name>
</gene>
<evidence type="ECO:0000256" key="2">
    <source>
        <dbReference type="SAM" id="SignalP"/>
    </source>
</evidence>
<reference evidence="3 4" key="1">
    <citation type="submission" date="2020-08" db="EMBL/GenBank/DDBJ databases">
        <title>Sequencing the genomes of 1000 actinobacteria strains.</title>
        <authorList>
            <person name="Klenk H.-P."/>
        </authorList>
    </citation>
    <scope>NUCLEOTIDE SEQUENCE [LARGE SCALE GENOMIC DNA]</scope>
    <source>
        <strain evidence="3 4">DSM 46887</strain>
    </source>
</reference>
<name>A0A7W9IKU8_9ACTN</name>
<keyword evidence="4" id="KW-1185">Reference proteome</keyword>
<feature type="compositionally biased region" description="Basic and acidic residues" evidence="1">
    <location>
        <begin position="48"/>
        <end position="59"/>
    </location>
</feature>
<evidence type="ECO:0000256" key="1">
    <source>
        <dbReference type="SAM" id="MobiDB-lite"/>
    </source>
</evidence>
<evidence type="ECO:0000313" key="4">
    <source>
        <dbReference type="Proteomes" id="UP000540685"/>
    </source>
</evidence>
<organism evidence="3 4">
    <name type="scientific">Streptosporangium becharense</name>
    <dbReference type="NCBI Taxonomy" id="1816182"/>
    <lineage>
        <taxon>Bacteria</taxon>
        <taxon>Bacillati</taxon>
        <taxon>Actinomycetota</taxon>
        <taxon>Actinomycetes</taxon>
        <taxon>Streptosporangiales</taxon>
        <taxon>Streptosporangiaceae</taxon>
        <taxon>Streptosporangium</taxon>
    </lineage>
</organism>
<dbReference type="Proteomes" id="UP000540685">
    <property type="component" value="Unassembled WGS sequence"/>
</dbReference>
<feature type="region of interest" description="Disordered" evidence="1">
    <location>
        <begin position="45"/>
        <end position="96"/>
    </location>
</feature>
<accession>A0A7W9IKU8</accession>